<name>A0ABY4R265_9ACTN</name>
<dbReference type="RefSeq" id="WP_249773914.1">
    <property type="nucleotide sequence ID" value="NZ_CP097332.1"/>
</dbReference>
<dbReference type="InterPro" id="IPR011051">
    <property type="entry name" value="RmlC_Cupin_sf"/>
</dbReference>
<feature type="domain" description="HTH cro/C1-type" evidence="3">
    <location>
        <begin position="30"/>
        <end position="84"/>
    </location>
</feature>
<dbReference type="SUPFAM" id="SSF51182">
    <property type="entry name" value="RmlC-like cupins"/>
    <property type="match status" value="1"/>
</dbReference>
<keyword evidence="1" id="KW-0238">DNA-binding</keyword>
<reference evidence="4" key="2">
    <citation type="submission" date="2022-05" db="EMBL/GenBank/DDBJ databases">
        <authorList>
            <person name="Kim J.-S."/>
            <person name="Lee K."/>
            <person name="Suh M."/>
            <person name="Eom M."/>
            <person name="Kim J.-S."/>
            <person name="Kim D.-S."/>
            <person name="Ko S.-H."/>
            <person name="Shin Y."/>
            <person name="Lee J.-S."/>
        </authorList>
    </citation>
    <scope>NUCLEOTIDE SEQUENCE</scope>
    <source>
        <strain evidence="4">N237</strain>
    </source>
</reference>
<evidence type="ECO:0000259" key="3">
    <source>
        <dbReference type="PROSITE" id="PS50943"/>
    </source>
</evidence>
<dbReference type="Proteomes" id="UP001056336">
    <property type="component" value="Chromosome"/>
</dbReference>
<dbReference type="InterPro" id="IPR050807">
    <property type="entry name" value="TransReg_Diox_bact_type"/>
</dbReference>
<dbReference type="Pfam" id="PF01381">
    <property type="entry name" value="HTH_3"/>
    <property type="match status" value="1"/>
</dbReference>
<protein>
    <submittedName>
        <fullName evidence="4">XRE family transcriptional regulator</fullName>
    </submittedName>
</protein>
<feature type="region of interest" description="Disordered" evidence="2">
    <location>
        <begin position="1"/>
        <end position="22"/>
    </location>
</feature>
<dbReference type="Gene3D" id="2.60.120.10">
    <property type="entry name" value="Jelly Rolls"/>
    <property type="match status" value="1"/>
</dbReference>
<evidence type="ECO:0000313" key="4">
    <source>
        <dbReference type="EMBL" id="UQX90018.1"/>
    </source>
</evidence>
<dbReference type="Gene3D" id="1.10.260.40">
    <property type="entry name" value="lambda repressor-like DNA-binding domains"/>
    <property type="match status" value="1"/>
</dbReference>
<dbReference type="InterPro" id="IPR014710">
    <property type="entry name" value="RmlC-like_jellyroll"/>
</dbReference>
<organism evidence="4 5">
    <name type="scientific">Jatrophihabitans telluris</name>
    <dbReference type="NCBI Taxonomy" id="2038343"/>
    <lineage>
        <taxon>Bacteria</taxon>
        <taxon>Bacillati</taxon>
        <taxon>Actinomycetota</taxon>
        <taxon>Actinomycetes</taxon>
        <taxon>Jatrophihabitantales</taxon>
        <taxon>Jatrophihabitantaceae</taxon>
        <taxon>Jatrophihabitans</taxon>
    </lineage>
</organism>
<dbReference type="PROSITE" id="PS50943">
    <property type="entry name" value="HTH_CROC1"/>
    <property type="match status" value="1"/>
</dbReference>
<reference evidence="4" key="1">
    <citation type="journal article" date="2018" name="Int. J. Syst. Evol. Microbiol.">
        <title>Jatrophihabitans telluris sp. nov., isolated from sediment soil of lava forest wetlands and the emended description of the genus Jatrophihabitans.</title>
        <authorList>
            <person name="Lee K.C."/>
            <person name="Suh M.K."/>
            <person name="Eom M.K."/>
            <person name="Kim K.K."/>
            <person name="Kim J.S."/>
            <person name="Kim D.S."/>
            <person name="Ko S.H."/>
            <person name="Shin Y.K."/>
            <person name="Lee J.S."/>
        </authorList>
    </citation>
    <scope>NUCLEOTIDE SEQUENCE</scope>
    <source>
        <strain evidence="4">N237</strain>
    </source>
</reference>
<dbReference type="EMBL" id="CP097332">
    <property type="protein sequence ID" value="UQX90018.1"/>
    <property type="molecule type" value="Genomic_DNA"/>
</dbReference>
<evidence type="ECO:0000256" key="1">
    <source>
        <dbReference type="ARBA" id="ARBA00023125"/>
    </source>
</evidence>
<dbReference type="InterPro" id="IPR010982">
    <property type="entry name" value="Lambda_DNA-bd_dom_sf"/>
</dbReference>
<dbReference type="PANTHER" id="PTHR46797">
    <property type="entry name" value="HTH-TYPE TRANSCRIPTIONAL REGULATOR"/>
    <property type="match status" value="1"/>
</dbReference>
<accession>A0ABY4R265</accession>
<dbReference type="CDD" id="cd00093">
    <property type="entry name" value="HTH_XRE"/>
    <property type="match status" value="1"/>
</dbReference>
<evidence type="ECO:0000313" key="5">
    <source>
        <dbReference type="Proteomes" id="UP001056336"/>
    </source>
</evidence>
<dbReference type="SUPFAM" id="SSF47413">
    <property type="entry name" value="lambda repressor-like DNA-binding domains"/>
    <property type="match status" value="1"/>
</dbReference>
<dbReference type="SMART" id="SM00530">
    <property type="entry name" value="HTH_XRE"/>
    <property type="match status" value="1"/>
</dbReference>
<dbReference type="PANTHER" id="PTHR46797:SF1">
    <property type="entry name" value="METHYLPHOSPHONATE SYNTHASE"/>
    <property type="match status" value="1"/>
</dbReference>
<gene>
    <name evidence="4" type="ORF">M6D93_08450</name>
</gene>
<evidence type="ECO:0000256" key="2">
    <source>
        <dbReference type="SAM" id="MobiDB-lite"/>
    </source>
</evidence>
<proteinExistence type="predicted"/>
<keyword evidence="5" id="KW-1185">Reference proteome</keyword>
<sequence>MWNDTGMVHHGKGELSTEGPTPAATIGRRIRQLRSARGWSLSHVAAAAGLGKATLSEIEAGRRNPTLETLYAIAAQLGVGLADLLREPGEQPPTPRVYGAAVSAVLIDVYDDPTVTTEIYRLTVTPGVQQVSPGHGAGVTEQLLVTAGQLRAGPLGDQVEVSAGQNAKWESSGEHGYLAIGEDPVEAVLIIRHPREF</sequence>
<dbReference type="InterPro" id="IPR001387">
    <property type="entry name" value="Cro/C1-type_HTH"/>
</dbReference>